<dbReference type="Gene3D" id="1.10.1380.10">
    <property type="entry name" value="Neutral endopeptidase , domain2"/>
    <property type="match status" value="1"/>
</dbReference>
<feature type="compositionally biased region" description="Polar residues" evidence="8">
    <location>
        <begin position="1"/>
        <end position="14"/>
    </location>
</feature>
<evidence type="ECO:0000313" key="13">
    <source>
        <dbReference type="Proteomes" id="UP000290189"/>
    </source>
</evidence>
<evidence type="ECO:0000256" key="4">
    <source>
        <dbReference type="ARBA" id="ARBA00022723"/>
    </source>
</evidence>
<protein>
    <recommendedName>
        <fullName evidence="14">Peptidase M13 C-terminal domain-containing protein</fullName>
    </recommendedName>
</protein>
<comment type="similarity">
    <text evidence="2">Belongs to the peptidase M13 family.</text>
</comment>
<dbReference type="Gene3D" id="3.40.390.10">
    <property type="entry name" value="Collagenase (Catalytic Domain)"/>
    <property type="match status" value="1"/>
</dbReference>
<evidence type="ECO:0000259" key="10">
    <source>
        <dbReference type="Pfam" id="PF01431"/>
    </source>
</evidence>
<dbReference type="PANTHER" id="PTHR11733">
    <property type="entry name" value="ZINC METALLOPROTEASE FAMILY M13 NEPRILYSIN-RELATED"/>
    <property type="match status" value="1"/>
</dbReference>
<evidence type="ECO:0000256" key="6">
    <source>
        <dbReference type="ARBA" id="ARBA00022833"/>
    </source>
</evidence>
<evidence type="ECO:0000256" key="8">
    <source>
        <dbReference type="SAM" id="MobiDB-lite"/>
    </source>
</evidence>
<evidence type="ECO:0000256" key="7">
    <source>
        <dbReference type="ARBA" id="ARBA00023049"/>
    </source>
</evidence>
<dbReference type="PANTHER" id="PTHR11733:SF167">
    <property type="entry name" value="FI17812P1-RELATED"/>
    <property type="match status" value="1"/>
</dbReference>
<feature type="region of interest" description="Disordered" evidence="8">
    <location>
        <begin position="1"/>
        <end position="44"/>
    </location>
</feature>
<dbReference type="Pfam" id="PF01431">
    <property type="entry name" value="Peptidase_M13"/>
    <property type="match status" value="1"/>
</dbReference>
<name>A0A3P3YNG7_PLABS</name>
<evidence type="ECO:0000313" key="12">
    <source>
        <dbReference type="EMBL" id="SPR01703.1"/>
    </source>
</evidence>
<dbReference type="Proteomes" id="UP000290189">
    <property type="component" value="Unassembled WGS sequence"/>
</dbReference>
<dbReference type="GO" id="GO:0016485">
    <property type="term" value="P:protein processing"/>
    <property type="evidence" value="ECO:0007669"/>
    <property type="project" value="TreeGrafter"/>
</dbReference>
<keyword evidence="4" id="KW-0479">Metal-binding</keyword>
<evidence type="ECO:0008006" key="14">
    <source>
        <dbReference type="Google" id="ProtNLM"/>
    </source>
</evidence>
<evidence type="ECO:0000256" key="2">
    <source>
        <dbReference type="ARBA" id="ARBA00007357"/>
    </source>
</evidence>
<geneLocation type="mitochondrion" evidence="12"/>
<evidence type="ECO:0000256" key="3">
    <source>
        <dbReference type="ARBA" id="ARBA00022670"/>
    </source>
</evidence>
<evidence type="ECO:0000259" key="11">
    <source>
        <dbReference type="Pfam" id="PF05649"/>
    </source>
</evidence>
<evidence type="ECO:0000256" key="5">
    <source>
        <dbReference type="ARBA" id="ARBA00022801"/>
    </source>
</evidence>
<dbReference type="AlphaFoldDB" id="A0A3P3YNG7"/>
<accession>A0A3P3YNG7</accession>
<keyword evidence="9" id="KW-1133">Transmembrane helix</keyword>
<sequence length="774" mass="85117">MPGAPSSPQHQHQAASDPLRIVRRRLTPSDVMSSSSSPPMRPREEQYLLPVDADNDDDDGFSPAAATPPTLWPRVATRRTVVVFLAMLSGLLLLVVVVKMNEAGTASRDLAALLDAAADAMRAAMDPAADPCTDFYRYACGAWLANATIPDDKASVSRSFTALDDRNRQVLLAIAVSSRGDAGAARIDALYRSCMDVALIDQVGMAPLHALLAPLDDVRALDDLLEVVGAMEQSQPGIFFDVSVGVDDRNTSRHLVVVGQAGLAMGARHWYTSHDARYVGALREHIRRLFADTQTTPFQGPDLDAAADALVAFEAGVAAFTSAPDDLRDPVATYNLRSADALPIDLTAYLAALGVPARALAALNIVSPGFVQGMARLLRGTPLAVLKDYVAFRTVHAYANVLPQSVRDETFRFFQGVLRGAQAREPRWKQCVARLDAYLGDDLGRRFLAASGFTDSDRRRAIAMVDDVTAQFYAMLDESSSSSSWLSRRARRRAQRKLKNMKVLMGYPLTWTNYDALDLHADDPFGNVRRARAFLWRDDLDRLMRPVDPHRFAMTTPTVNAYYDPTLNSINFPAGILAPPFFSLAFPSALNWGALGTIIGHELVHAFDDQGRQYDETGALHDWWPEQDVARFNDRAACIEEQYQRAFTYAEGEFNTKLTLGENIADNVGVAVAYRAWQQLQEDDADEDLSSSSSSSTRRLLEEVPSSQLFFIAMAQNWCRKMRPEAELDALQTDPHGPSDARVNGPLMNSDGFAAAFQCPVGSRLNPAKKCRIW</sequence>
<dbReference type="EMBL" id="OVEO01000018">
    <property type="protein sequence ID" value="SPR01703.1"/>
    <property type="molecule type" value="Genomic_DNA"/>
</dbReference>
<organism evidence="12 13">
    <name type="scientific">Plasmodiophora brassicae</name>
    <name type="common">Clubroot disease agent</name>
    <dbReference type="NCBI Taxonomy" id="37360"/>
    <lineage>
        <taxon>Eukaryota</taxon>
        <taxon>Sar</taxon>
        <taxon>Rhizaria</taxon>
        <taxon>Endomyxa</taxon>
        <taxon>Phytomyxea</taxon>
        <taxon>Plasmodiophorida</taxon>
        <taxon>Plasmodiophoridae</taxon>
        <taxon>Plasmodiophora</taxon>
    </lineage>
</organism>
<dbReference type="InterPro" id="IPR000718">
    <property type="entry name" value="Peptidase_M13"/>
</dbReference>
<feature type="domain" description="Peptidase M13 N-terminal" evidence="11">
    <location>
        <begin position="131"/>
        <end position="508"/>
    </location>
</feature>
<keyword evidence="12" id="KW-0496">Mitochondrion</keyword>
<keyword evidence="9" id="KW-0812">Transmembrane</keyword>
<keyword evidence="9" id="KW-0472">Membrane</keyword>
<dbReference type="PRINTS" id="PR00786">
    <property type="entry name" value="NEPRILYSIN"/>
</dbReference>
<keyword evidence="5" id="KW-0378">Hydrolase</keyword>
<dbReference type="SUPFAM" id="SSF55486">
    <property type="entry name" value="Metalloproteases ('zincins'), catalytic domain"/>
    <property type="match status" value="1"/>
</dbReference>
<gene>
    <name evidence="12" type="ORF">PLBR_LOCUS8918</name>
</gene>
<keyword evidence="7" id="KW-0482">Metalloprotease</keyword>
<feature type="domain" description="Peptidase M13 C-terminal" evidence="10">
    <location>
        <begin position="560"/>
        <end position="773"/>
    </location>
</feature>
<comment type="cofactor">
    <cofactor evidence="1">
        <name>Zn(2+)</name>
        <dbReference type="ChEBI" id="CHEBI:29105"/>
    </cofactor>
</comment>
<feature type="transmembrane region" description="Helical" evidence="9">
    <location>
        <begin position="81"/>
        <end position="98"/>
    </location>
</feature>
<evidence type="ECO:0000256" key="1">
    <source>
        <dbReference type="ARBA" id="ARBA00001947"/>
    </source>
</evidence>
<reference evidence="12 13" key="1">
    <citation type="submission" date="2018-03" db="EMBL/GenBank/DDBJ databases">
        <authorList>
            <person name="Fogelqvist J."/>
        </authorList>
    </citation>
    <scope>NUCLEOTIDE SEQUENCE [LARGE SCALE GENOMIC DNA]</scope>
</reference>
<dbReference type="GO" id="GO:0046872">
    <property type="term" value="F:metal ion binding"/>
    <property type="evidence" value="ECO:0007669"/>
    <property type="project" value="UniProtKB-KW"/>
</dbReference>
<dbReference type="Pfam" id="PF05649">
    <property type="entry name" value="Peptidase_M13_N"/>
    <property type="match status" value="1"/>
</dbReference>
<dbReference type="InterPro" id="IPR024079">
    <property type="entry name" value="MetalloPept_cat_dom_sf"/>
</dbReference>
<dbReference type="GO" id="GO:0004222">
    <property type="term" value="F:metalloendopeptidase activity"/>
    <property type="evidence" value="ECO:0007669"/>
    <property type="project" value="InterPro"/>
</dbReference>
<dbReference type="InterPro" id="IPR018497">
    <property type="entry name" value="Peptidase_M13_C"/>
</dbReference>
<keyword evidence="3" id="KW-0645">Protease</keyword>
<dbReference type="PROSITE" id="PS51885">
    <property type="entry name" value="NEPRILYSIN"/>
    <property type="match status" value="1"/>
</dbReference>
<proteinExistence type="inferred from homology"/>
<dbReference type="InterPro" id="IPR042089">
    <property type="entry name" value="Peptidase_M13_dom_2"/>
</dbReference>
<dbReference type="GO" id="GO:0005886">
    <property type="term" value="C:plasma membrane"/>
    <property type="evidence" value="ECO:0007669"/>
    <property type="project" value="TreeGrafter"/>
</dbReference>
<evidence type="ECO:0000256" key="9">
    <source>
        <dbReference type="SAM" id="Phobius"/>
    </source>
</evidence>
<dbReference type="InterPro" id="IPR008753">
    <property type="entry name" value="Peptidase_M13_N"/>
</dbReference>
<keyword evidence="6" id="KW-0862">Zinc</keyword>
<dbReference type="CDD" id="cd08662">
    <property type="entry name" value="M13"/>
    <property type="match status" value="1"/>
</dbReference>